<dbReference type="InterPro" id="IPR027417">
    <property type="entry name" value="P-loop_NTPase"/>
</dbReference>
<dbReference type="AlphaFoldDB" id="A0A976M815"/>
<dbReference type="GO" id="GO:0005737">
    <property type="term" value="C:cytoplasm"/>
    <property type="evidence" value="ECO:0007669"/>
    <property type="project" value="UniProtKB-SubCell"/>
</dbReference>
<keyword evidence="7" id="KW-0963">Cytoplasm</keyword>
<name>A0A976M815_THEOR</name>
<feature type="binding site" evidence="7">
    <location>
        <position position="19"/>
    </location>
    <ligand>
        <name>ATP</name>
        <dbReference type="ChEBI" id="CHEBI:30616"/>
    </ligand>
</feature>
<comment type="subcellular location">
    <subcellularLocation>
        <location evidence="7">Cytoplasm</location>
    </subcellularLocation>
    <subcellularLocation>
        <location evidence="7">Nucleus</location>
    </subcellularLocation>
</comment>
<feature type="binding site" evidence="7">
    <location>
        <position position="16"/>
    </location>
    <ligand>
        <name>ATP</name>
        <dbReference type="ChEBI" id="CHEBI:30616"/>
    </ligand>
</feature>
<dbReference type="PANTHER" id="PTHR12595:SF0">
    <property type="entry name" value="ADENYLATE KINASE ISOENZYME 6"/>
    <property type="match status" value="1"/>
</dbReference>
<feature type="region of interest" description="LID" evidence="7">
    <location>
        <begin position="124"/>
        <end position="134"/>
    </location>
</feature>
<gene>
    <name evidence="8" type="ORF">MACJ_001141</name>
</gene>
<keyword evidence="7" id="KW-0539">Nucleus</keyword>
<evidence type="ECO:0000313" key="9">
    <source>
        <dbReference type="Proteomes" id="UP000244803"/>
    </source>
</evidence>
<dbReference type="GO" id="GO:0005524">
    <property type="term" value="F:ATP binding"/>
    <property type="evidence" value="ECO:0007669"/>
    <property type="project" value="UniProtKB-KW"/>
</dbReference>
<evidence type="ECO:0000256" key="5">
    <source>
        <dbReference type="ARBA" id="ARBA00022777"/>
    </source>
</evidence>
<comment type="caution">
    <text evidence="7">Lacks conserved residue(s) required for the propagation of feature annotation.</text>
</comment>
<dbReference type="OrthoDB" id="10251185at2759"/>
<dbReference type="GO" id="GO:0005634">
    <property type="term" value="C:nucleus"/>
    <property type="evidence" value="ECO:0007669"/>
    <property type="project" value="UniProtKB-SubCell"/>
</dbReference>
<sequence>MSNKRIPNVLVLGTPGCGKTTLCLKVLEKLGEITEKDSSKKLNITHLNIADLISEKKLYSEWDKDLDCSVYDDDLLDQELQSFEFEKGGFLVEFHSSEFFEDGEFDRVYVLLTEIDVLRKRLEDRKYSENKIEENIQCEIFQTCLFDSYEVFDRDKVVKLASNTEEDLETNAQLLLDYFSTYNVLE</sequence>
<dbReference type="PANTHER" id="PTHR12595">
    <property type="entry name" value="POS9-ACTIVATING FACTOR FAP7-RELATED"/>
    <property type="match status" value="1"/>
</dbReference>
<evidence type="ECO:0000256" key="3">
    <source>
        <dbReference type="ARBA" id="ARBA00022679"/>
    </source>
</evidence>
<keyword evidence="1 7" id="KW-0690">Ribosome biogenesis</keyword>
<dbReference type="GO" id="GO:0042274">
    <property type="term" value="P:ribosomal small subunit biogenesis"/>
    <property type="evidence" value="ECO:0007669"/>
    <property type="project" value="UniProtKB-UniRule"/>
</dbReference>
<feature type="region of interest" description="NMPbind" evidence="7">
    <location>
        <begin position="48"/>
        <end position="71"/>
    </location>
</feature>
<dbReference type="GO" id="GO:0004017">
    <property type="term" value="F:AMP kinase activity"/>
    <property type="evidence" value="ECO:0007669"/>
    <property type="project" value="UniProtKB-UniRule"/>
</dbReference>
<accession>A0A976M815</accession>
<keyword evidence="5 7" id="KW-0418">Kinase</keyword>
<comment type="function">
    <text evidence="7">Broad-specificity nucleoside monophosphate (NMP) kinase that catalyzes the reversible transfer of the terminal phosphate group between nucleoside triphosphates and monophosphates. Has also ATPase activity. Involved in the late cytoplasmic maturation steps of the 40S ribosomal particles, specifically 18S rRNA maturation. While NMP activity is not required for ribosome maturation, ATPase activity is. Associates transiently with small ribosomal subunit protein uS11. ATP hydrolysis breaks the interaction with uS11. May temporarily remove uS11 from the ribosome to enable a conformational change of the ribosomal RNA that is needed for the final maturation step of the small ribosomal subunit. Its NMP activity may have a role in nuclear energy homeostasis.</text>
</comment>
<evidence type="ECO:0000256" key="2">
    <source>
        <dbReference type="ARBA" id="ARBA00022552"/>
    </source>
</evidence>
<dbReference type="GO" id="GO:0006364">
    <property type="term" value="P:rRNA processing"/>
    <property type="evidence" value="ECO:0007669"/>
    <property type="project" value="UniProtKB-KW"/>
</dbReference>
<keyword evidence="3 7" id="KW-0808">Transferase</keyword>
<dbReference type="EC" id="2.7.4.3" evidence="7"/>
<dbReference type="InterPro" id="IPR020618">
    <property type="entry name" value="Adenyl_kinase_AK6"/>
</dbReference>
<organism evidence="8 9">
    <name type="scientific">Theileria orientalis</name>
    <dbReference type="NCBI Taxonomy" id="68886"/>
    <lineage>
        <taxon>Eukaryota</taxon>
        <taxon>Sar</taxon>
        <taxon>Alveolata</taxon>
        <taxon>Apicomplexa</taxon>
        <taxon>Aconoidasida</taxon>
        <taxon>Piroplasmida</taxon>
        <taxon>Theileriidae</taxon>
        <taxon>Theileria</taxon>
    </lineage>
</organism>
<comment type="catalytic activity">
    <reaction evidence="7">
        <text>AMP + ATP = 2 ADP</text>
        <dbReference type="Rhea" id="RHEA:12973"/>
        <dbReference type="ChEBI" id="CHEBI:30616"/>
        <dbReference type="ChEBI" id="CHEBI:456215"/>
        <dbReference type="ChEBI" id="CHEBI:456216"/>
        <dbReference type="EC" id="2.7.4.3"/>
    </reaction>
</comment>
<proteinExistence type="inferred from homology"/>
<keyword evidence="2 7" id="KW-0698">rRNA processing</keyword>
<comment type="similarity">
    <text evidence="7">Belongs to the adenylate kinase family. AK6 subfamily.</text>
</comment>
<comment type="subunit">
    <text evidence="7">Interacts with small ribosomal subunit protein uS11. Not a structural component of 43S pre-ribosomes, but transiently interacts with them by binding to uS11.</text>
</comment>
<keyword evidence="4 7" id="KW-0547">Nucleotide-binding</keyword>
<feature type="binding site" evidence="7">
    <location>
        <position position="21"/>
    </location>
    <ligand>
        <name>ATP</name>
        <dbReference type="ChEBI" id="CHEBI:30616"/>
    </ligand>
</feature>
<dbReference type="Proteomes" id="UP000244803">
    <property type="component" value="Chromosome 2"/>
</dbReference>
<evidence type="ECO:0000256" key="6">
    <source>
        <dbReference type="ARBA" id="ARBA00022840"/>
    </source>
</evidence>
<evidence type="ECO:0000256" key="4">
    <source>
        <dbReference type="ARBA" id="ARBA00022741"/>
    </source>
</evidence>
<feature type="binding site" evidence="7">
    <location>
        <position position="20"/>
    </location>
    <ligand>
        <name>ATP</name>
        <dbReference type="ChEBI" id="CHEBI:30616"/>
    </ligand>
</feature>
<dbReference type="SUPFAM" id="SSF52540">
    <property type="entry name" value="P-loop containing nucleoside triphosphate hydrolases"/>
    <property type="match status" value="1"/>
</dbReference>
<dbReference type="Pfam" id="PF13238">
    <property type="entry name" value="AAA_18"/>
    <property type="match status" value="1"/>
</dbReference>
<dbReference type="Gene3D" id="3.40.50.300">
    <property type="entry name" value="P-loop containing nucleotide triphosphate hydrolases"/>
    <property type="match status" value="1"/>
</dbReference>
<keyword evidence="6 7" id="KW-0067">ATP-binding</keyword>
<protein>
    <recommendedName>
        <fullName evidence="7">Adenylate kinase isoenzyme 6 homolog</fullName>
        <shortName evidence="7">AK6</shortName>
        <ecNumber evidence="7">2.7.4.3</ecNumber>
    </recommendedName>
    <alternativeName>
        <fullName evidence="7">Dual activity adenylate kinase/ATPase</fullName>
        <shortName evidence="7">AK/ATPase</shortName>
    </alternativeName>
</protein>
<comment type="catalytic activity">
    <reaction evidence="7">
        <text>ATP + H2O = ADP + phosphate + H(+)</text>
        <dbReference type="Rhea" id="RHEA:13065"/>
        <dbReference type="ChEBI" id="CHEBI:15377"/>
        <dbReference type="ChEBI" id="CHEBI:15378"/>
        <dbReference type="ChEBI" id="CHEBI:30616"/>
        <dbReference type="ChEBI" id="CHEBI:43474"/>
        <dbReference type="ChEBI" id="CHEBI:456216"/>
    </reaction>
</comment>
<dbReference type="GO" id="GO:0016887">
    <property type="term" value="F:ATP hydrolysis activity"/>
    <property type="evidence" value="ECO:0007669"/>
    <property type="project" value="UniProtKB-UniRule"/>
</dbReference>
<feature type="binding site" evidence="7">
    <location>
        <position position="125"/>
    </location>
    <ligand>
        <name>ATP</name>
        <dbReference type="ChEBI" id="CHEBI:30616"/>
    </ligand>
</feature>
<evidence type="ECO:0000313" key="8">
    <source>
        <dbReference type="EMBL" id="UKJ90210.2"/>
    </source>
</evidence>
<dbReference type="EMBL" id="CP056068">
    <property type="protein sequence ID" value="UKJ90210.2"/>
    <property type="molecule type" value="Genomic_DNA"/>
</dbReference>
<dbReference type="HAMAP" id="MF_00039">
    <property type="entry name" value="Adenylate_kinase_AK6"/>
    <property type="match status" value="1"/>
</dbReference>
<feature type="binding site" evidence="7">
    <location>
        <position position="18"/>
    </location>
    <ligand>
        <name>ATP</name>
        <dbReference type="ChEBI" id="CHEBI:30616"/>
    </ligand>
</feature>
<evidence type="ECO:0000256" key="7">
    <source>
        <dbReference type="HAMAP-Rule" id="MF_03173"/>
    </source>
</evidence>
<evidence type="ECO:0000256" key="1">
    <source>
        <dbReference type="ARBA" id="ARBA00022517"/>
    </source>
</evidence>
<reference evidence="8" key="1">
    <citation type="submission" date="2022-07" db="EMBL/GenBank/DDBJ databases">
        <title>Evaluation of T. orientalis genome assembly methods using nanopore sequencing and analysis of variation between genomes.</title>
        <authorList>
            <person name="Yam J."/>
            <person name="Micallef M.L."/>
            <person name="Liu M."/>
            <person name="Djordjevic S.P."/>
            <person name="Bogema D.R."/>
            <person name="Jenkins C."/>
        </authorList>
    </citation>
    <scope>NUCLEOTIDE SEQUENCE</scope>
    <source>
        <strain evidence="8">Fish Creek</strain>
    </source>
</reference>